<dbReference type="RefSeq" id="WP_136004995.1">
    <property type="nucleotide sequence ID" value="NZ_SRYR01000001.1"/>
</dbReference>
<gene>
    <name evidence="1" type="ORF">E5347_04305</name>
</gene>
<evidence type="ECO:0000313" key="2">
    <source>
        <dbReference type="Proteomes" id="UP000306888"/>
    </source>
</evidence>
<keyword evidence="2" id="KW-1185">Reference proteome</keyword>
<protein>
    <submittedName>
        <fullName evidence="1">Uncharacterized protein</fullName>
    </submittedName>
</protein>
<evidence type="ECO:0000313" key="1">
    <source>
        <dbReference type="EMBL" id="TGY44048.1"/>
    </source>
</evidence>
<dbReference type="Proteomes" id="UP000306888">
    <property type="component" value="Unassembled WGS sequence"/>
</dbReference>
<sequence length="81" mass="9173">MTKVSLFFGAGAEASYGLPSGGKFALDIFRMNTSDDKSILKEQLNNIDKQSTYSRWLPEGFDNRNSTLFIYSKWHKTSNLS</sequence>
<proteinExistence type="predicted"/>
<name>A0A4S2DNR3_9CLOT</name>
<reference evidence="1 2" key="1">
    <citation type="submission" date="2019-04" db="EMBL/GenBank/DDBJ databases">
        <title>Microbes associate with the intestines of laboratory mice.</title>
        <authorList>
            <person name="Navarre W."/>
            <person name="Wong E."/>
            <person name="Huang K."/>
            <person name="Tropini C."/>
            <person name="Ng K."/>
            <person name="Yu B."/>
        </authorList>
    </citation>
    <scope>NUCLEOTIDE SEQUENCE [LARGE SCALE GENOMIC DNA]</scope>
    <source>
        <strain evidence="1 2">NM50_B9-20</strain>
    </source>
</reference>
<accession>A0A4S2DNR3</accession>
<dbReference type="AlphaFoldDB" id="A0A4S2DNR3"/>
<comment type="caution">
    <text evidence="1">The sequence shown here is derived from an EMBL/GenBank/DDBJ whole genome shotgun (WGS) entry which is preliminary data.</text>
</comment>
<dbReference type="OrthoDB" id="6627477at2"/>
<dbReference type="EMBL" id="SRYR01000001">
    <property type="protein sequence ID" value="TGY44048.1"/>
    <property type="molecule type" value="Genomic_DNA"/>
</dbReference>
<organism evidence="1 2">
    <name type="scientific">Clostridium sartagoforme</name>
    <dbReference type="NCBI Taxonomy" id="84031"/>
    <lineage>
        <taxon>Bacteria</taxon>
        <taxon>Bacillati</taxon>
        <taxon>Bacillota</taxon>
        <taxon>Clostridia</taxon>
        <taxon>Eubacteriales</taxon>
        <taxon>Clostridiaceae</taxon>
        <taxon>Clostridium</taxon>
    </lineage>
</organism>